<feature type="domain" description="Serine aminopeptidase S33" evidence="1">
    <location>
        <begin position="37"/>
        <end position="292"/>
    </location>
</feature>
<dbReference type="OrthoDB" id="9788260at2"/>
<protein>
    <submittedName>
        <fullName evidence="2">Lysophospholipase</fullName>
    </submittedName>
</protein>
<evidence type="ECO:0000259" key="1">
    <source>
        <dbReference type="Pfam" id="PF12146"/>
    </source>
</evidence>
<dbReference type="SUPFAM" id="SSF53474">
    <property type="entry name" value="alpha/beta-Hydrolases"/>
    <property type="match status" value="1"/>
</dbReference>
<reference evidence="2 3" key="1">
    <citation type="submission" date="2017-01" db="EMBL/GenBank/DDBJ databases">
        <authorList>
            <person name="Mah S.A."/>
            <person name="Swanson W.J."/>
            <person name="Moy G.W."/>
            <person name="Vacquier V.D."/>
        </authorList>
    </citation>
    <scope>NUCLEOTIDE SEQUENCE [LARGE SCALE GENOMIC DNA]</scope>
    <source>
        <strain evidence="2 3">DSM 26375</strain>
    </source>
</reference>
<dbReference type="Pfam" id="PF12146">
    <property type="entry name" value="Hydrolase_4"/>
    <property type="match status" value="1"/>
</dbReference>
<dbReference type="InterPro" id="IPR022742">
    <property type="entry name" value="Hydrolase_4"/>
</dbReference>
<organism evidence="2 3">
    <name type="scientific">Gemmobacter megaterium</name>
    <dbReference type="NCBI Taxonomy" id="1086013"/>
    <lineage>
        <taxon>Bacteria</taxon>
        <taxon>Pseudomonadati</taxon>
        <taxon>Pseudomonadota</taxon>
        <taxon>Alphaproteobacteria</taxon>
        <taxon>Rhodobacterales</taxon>
        <taxon>Paracoccaceae</taxon>
        <taxon>Gemmobacter</taxon>
    </lineage>
</organism>
<gene>
    <name evidence="2" type="ORF">SAMN05421774_10558</name>
</gene>
<dbReference type="InterPro" id="IPR051044">
    <property type="entry name" value="MAG_DAG_Lipase"/>
</dbReference>
<evidence type="ECO:0000313" key="2">
    <source>
        <dbReference type="EMBL" id="SIT07033.1"/>
    </source>
</evidence>
<dbReference type="EMBL" id="FTOT01000005">
    <property type="protein sequence ID" value="SIT07033.1"/>
    <property type="molecule type" value="Genomic_DNA"/>
</dbReference>
<dbReference type="InterPro" id="IPR029058">
    <property type="entry name" value="AB_hydrolase_fold"/>
</dbReference>
<keyword evidence="3" id="KW-1185">Reference proteome</keyword>
<dbReference type="AlphaFoldDB" id="A0A1N7P8X3"/>
<name>A0A1N7P8X3_9RHOB</name>
<dbReference type="STRING" id="1086013.SAMN05421774_10558"/>
<evidence type="ECO:0000313" key="3">
    <source>
        <dbReference type="Proteomes" id="UP000186141"/>
    </source>
</evidence>
<accession>A0A1N7P8X3</accession>
<proteinExistence type="predicted"/>
<dbReference type="Gene3D" id="3.40.50.1820">
    <property type="entry name" value="alpha/beta hydrolase"/>
    <property type="match status" value="1"/>
</dbReference>
<dbReference type="Proteomes" id="UP000186141">
    <property type="component" value="Unassembled WGS sequence"/>
</dbReference>
<dbReference type="RefSeq" id="WP_076531866.1">
    <property type="nucleotide sequence ID" value="NZ_BMEH01000005.1"/>
</dbReference>
<dbReference type="PANTHER" id="PTHR11614">
    <property type="entry name" value="PHOSPHOLIPASE-RELATED"/>
    <property type="match status" value="1"/>
</dbReference>
<sequence length="311" mass="32689">MIPAPCLEDGHGGGQALWLTCADGVRIRVVLWANVGARGTVLILPGRTEHAEKYGPTAARLAAAGYAAAAIDWRGQGLADRLLPDPRKGHVGRFADYQLDLSAFRRAVKAAGLPAPLFLLAHSMGGCIGLRGLVQGLEVAAAAFSAPMWGLKVPGGQARLLTAAFTGLSRAGLRGRYAPPPASGATCYLETGAFADNTLTTDRGEWDWMQGQLRANPELVIAGPTIGWLAEALAEIAALSRLPSPAVPCIAAVGGHERIVDPAAIVARMSRWPGGDLMEIPGAEHEILMETEHLRARFLSGVVAMFDAQQV</sequence>